<dbReference type="RefSeq" id="WP_269421582.1">
    <property type="nucleotide sequence ID" value="NZ_JAPWGY010000001.1"/>
</dbReference>
<sequence length="209" mass="24791">MKKFVKREQFENIFGEKALAYGLFYKHNIALRFELELPHKGVFHEEFLYAWERAQTIIQRVFDSESRVGVCLALESDKKSTFSIREQIYDLKCTGITIPKGREYWFVLGEEDEGNEYYLYRHFILYDAPCKDLKSLVWISLAKSLGIRPDINGEVYLFDLEKQILAHPYDNRGIDLISPNVDKLNPIYQDLNHLLFDYDREKMDRVFKA</sequence>
<organism evidence="2 3">
    <name type="scientific">Kiloniella laminariae</name>
    <dbReference type="NCBI Taxonomy" id="454162"/>
    <lineage>
        <taxon>Bacteria</taxon>
        <taxon>Pseudomonadati</taxon>
        <taxon>Pseudomonadota</taxon>
        <taxon>Alphaproteobacteria</taxon>
        <taxon>Rhodospirillales</taxon>
        <taxon>Kiloniellaceae</taxon>
        <taxon>Kiloniella</taxon>
    </lineage>
</organism>
<accession>A0ABT4LE50</accession>
<dbReference type="EMBL" id="JAPWGY010000001">
    <property type="protein sequence ID" value="MCZ4279374.1"/>
    <property type="molecule type" value="Genomic_DNA"/>
</dbReference>
<evidence type="ECO:0000313" key="2">
    <source>
        <dbReference type="EMBL" id="MCZ4279374.1"/>
    </source>
</evidence>
<proteinExistence type="predicted"/>
<name>A0ABT4LE50_9PROT</name>
<dbReference type="Proteomes" id="UP001069802">
    <property type="component" value="Unassembled WGS sequence"/>
</dbReference>
<dbReference type="InterPro" id="IPR024976">
    <property type="entry name" value="DUF3885"/>
</dbReference>
<gene>
    <name evidence="2" type="ORF">O4H49_01210</name>
</gene>
<reference evidence="2" key="1">
    <citation type="submission" date="2022-12" db="EMBL/GenBank/DDBJ databases">
        <title>Bacterial isolates from different developmental stages of Nematostella vectensis.</title>
        <authorList>
            <person name="Fraune S."/>
        </authorList>
    </citation>
    <scope>NUCLEOTIDE SEQUENCE</scope>
    <source>
        <strain evidence="2">G21630-S1</strain>
    </source>
</reference>
<evidence type="ECO:0000313" key="3">
    <source>
        <dbReference type="Proteomes" id="UP001069802"/>
    </source>
</evidence>
<comment type="caution">
    <text evidence="2">The sequence shown here is derived from an EMBL/GenBank/DDBJ whole genome shotgun (WGS) entry which is preliminary data.</text>
</comment>
<feature type="domain" description="DUF3885" evidence="1">
    <location>
        <begin position="8"/>
        <end position="199"/>
    </location>
</feature>
<protein>
    <submittedName>
        <fullName evidence="2">DUF3885 domain-containing protein</fullName>
    </submittedName>
</protein>
<evidence type="ECO:0000259" key="1">
    <source>
        <dbReference type="Pfam" id="PF13021"/>
    </source>
</evidence>
<keyword evidence="3" id="KW-1185">Reference proteome</keyword>
<dbReference type="Pfam" id="PF13021">
    <property type="entry name" value="DUF3885"/>
    <property type="match status" value="1"/>
</dbReference>